<sequence>GKLAFHAMARGLPHPANEYWVQKMLESWTEERGLSKVDRAPIIPEILLKLNGLGF</sequence>
<organism evidence="1 2">
    <name type="scientific">Phrynocephalus forsythii</name>
    <dbReference type="NCBI Taxonomy" id="171643"/>
    <lineage>
        <taxon>Eukaryota</taxon>
        <taxon>Metazoa</taxon>
        <taxon>Chordata</taxon>
        <taxon>Craniata</taxon>
        <taxon>Vertebrata</taxon>
        <taxon>Euteleostomi</taxon>
        <taxon>Lepidosauria</taxon>
        <taxon>Squamata</taxon>
        <taxon>Bifurcata</taxon>
        <taxon>Unidentata</taxon>
        <taxon>Episquamata</taxon>
        <taxon>Toxicofera</taxon>
        <taxon>Iguania</taxon>
        <taxon>Acrodonta</taxon>
        <taxon>Agamidae</taxon>
        <taxon>Agaminae</taxon>
        <taxon>Phrynocephalus</taxon>
    </lineage>
</organism>
<name>A0A9Q0XK97_9SAUR</name>
<protein>
    <submittedName>
        <fullName evidence="1">Uncharacterized protein</fullName>
    </submittedName>
</protein>
<evidence type="ECO:0000313" key="1">
    <source>
        <dbReference type="EMBL" id="KAJ7317000.1"/>
    </source>
</evidence>
<keyword evidence="2" id="KW-1185">Reference proteome</keyword>
<gene>
    <name evidence="1" type="ORF">JRQ81_003162</name>
</gene>
<reference evidence="1" key="1">
    <citation type="journal article" date="2023" name="DNA Res.">
        <title>Chromosome-level genome assembly of Phrynocephalus forsythii using third-generation DNA sequencing and Hi-C analysis.</title>
        <authorList>
            <person name="Qi Y."/>
            <person name="Zhao W."/>
            <person name="Zhao Y."/>
            <person name="Niu C."/>
            <person name="Cao S."/>
            <person name="Zhang Y."/>
        </authorList>
    </citation>
    <scope>NUCLEOTIDE SEQUENCE</scope>
    <source>
        <tissue evidence="1">Muscle</tissue>
    </source>
</reference>
<evidence type="ECO:0000313" key="2">
    <source>
        <dbReference type="Proteomes" id="UP001142489"/>
    </source>
</evidence>
<feature type="non-terminal residue" evidence="1">
    <location>
        <position position="55"/>
    </location>
</feature>
<proteinExistence type="predicted"/>
<feature type="non-terminal residue" evidence="1">
    <location>
        <position position="1"/>
    </location>
</feature>
<accession>A0A9Q0XK97</accession>
<dbReference type="EMBL" id="JAPFRF010000011">
    <property type="protein sequence ID" value="KAJ7317000.1"/>
    <property type="molecule type" value="Genomic_DNA"/>
</dbReference>
<dbReference type="Proteomes" id="UP001142489">
    <property type="component" value="Unassembled WGS sequence"/>
</dbReference>
<comment type="caution">
    <text evidence="1">The sequence shown here is derived from an EMBL/GenBank/DDBJ whole genome shotgun (WGS) entry which is preliminary data.</text>
</comment>
<dbReference type="AlphaFoldDB" id="A0A9Q0XK97"/>